<keyword evidence="3 6" id="KW-0067">ATP-binding</keyword>
<dbReference type="InterPro" id="IPR027417">
    <property type="entry name" value="P-loop_NTPase"/>
</dbReference>
<gene>
    <name evidence="6" type="ORF">MCAN360_0535</name>
</gene>
<dbReference type="InterPro" id="IPR003593">
    <property type="entry name" value="AAA+_ATPase"/>
</dbReference>
<evidence type="ECO:0000256" key="1">
    <source>
        <dbReference type="ARBA" id="ARBA00022448"/>
    </source>
</evidence>
<dbReference type="PROSITE" id="PS00211">
    <property type="entry name" value="ABC_TRANSPORTER_1"/>
    <property type="match status" value="1"/>
</dbReference>
<dbReference type="InterPro" id="IPR003439">
    <property type="entry name" value="ABC_transporter-like_ATP-bd"/>
</dbReference>
<evidence type="ECO:0000256" key="2">
    <source>
        <dbReference type="ARBA" id="ARBA00022741"/>
    </source>
</evidence>
<evidence type="ECO:0000313" key="7">
    <source>
        <dbReference type="Proteomes" id="UP000031641"/>
    </source>
</evidence>
<dbReference type="InterPro" id="IPR047641">
    <property type="entry name" value="ABC_transpr_MalK/UgpC-like"/>
</dbReference>
<name>A0A077L771_9BACT</name>
<feature type="domain" description="ABC transporter" evidence="5">
    <location>
        <begin position="30"/>
        <end position="533"/>
    </location>
</feature>
<feature type="coiled-coil region" evidence="4">
    <location>
        <begin position="299"/>
        <end position="349"/>
    </location>
</feature>
<reference evidence="7" key="1">
    <citation type="journal article" date="2014" name="Genome Announc.">
        <title>Complete Genome Sequence of Mycoplasma canadense Strain HAZ 360_1 from Bovine Mastitic Milk in Japan.</title>
        <authorList>
            <person name="Hata E."/>
        </authorList>
    </citation>
    <scope>NUCLEOTIDE SEQUENCE [LARGE SCALE GENOMIC DNA]</scope>
    <source>
        <strain evidence="7">HAZ360_1</strain>
    </source>
</reference>
<keyword evidence="1" id="KW-0813">Transport</keyword>
<dbReference type="Gene3D" id="3.40.50.300">
    <property type="entry name" value="P-loop containing nucleotide triphosphate hydrolases"/>
    <property type="match status" value="2"/>
</dbReference>
<dbReference type="GO" id="GO:0005524">
    <property type="term" value="F:ATP binding"/>
    <property type="evidence" value="ECO:0007669"/>
    <property type="project" value="UniProtKB-KW"/>
</dbReference>
<dbReference type="InterPro" id="IPR012340">
    <property type="entry name" value="NA-bd_OB-fold"/>
</dbReference>
<dbReference type="InterPro" id="IPR008995">
    <property type="entry name" value="Mo/tungstate-bd_C_term_dom"/>
</dbReference>
<accession>A0A077L771</accession>
<dbReference type="Proteomes" id="UP000031641">
    <property type="component" value="Chromosome"/>
</dbReference>
<dbReference type="EMBL" id="AP014631">
    <property type="protein sequence ID" value="BAP39651.1"/>
    <property type="molecule type" value="Genomic_DNA"/>
</dbReference>
<evidence type="ECO:0000313" key="6">
    <source>
        <dbReference type="EMBL" id="BAP39651.1"/>
    </source>
</evidence>
<dbReference type="SUPFAM" id="SSF50331">
    <property type="entry name" value="MOP-like"/>
    <property type="match status" value="1"/>
</dbReference>
<dbReference type="GO" id="GO:0055052">
    <property type="term" value="C:ATP-binding cassette (ABC) transporter complex, substrate-binding subunit-containing"/>
    <property type="evidence" value="ECO:0007669"/>
    <property type="project" value="TreeGrafter"/>
</dbReference>
<dbReference type="SUPFAM" id="SSF52540">
    <property type="entry name" value="P-loop containing nucleoside triphosphate hydrolases"/>
    <property type="match status" value="2"/>
</dbReference>
<sequence>MEKQKKELTQNDIHSFSKERYQAKKNVPAIEVKDLVIDFGESLAVDNASFAIEKGELVTLLGPSGSGKTTTLNAISGLLRPTSGKLFFSGVDVTKFSPQQRELGLVFQNYALYPHMTVYDNIAFPLMNDKHWKEETIEKSKLAQQKIFELILKHFNVNDEEISDLRTKLYHSIDNPKETRNYLTELTTDYNNIIDKELNDYNFIVTKKTALLSNLTKKVLKDIKQAQQKLKDDISTLKSNLEKQISLIEEEISKQQIRNEDNLKSINEINNLKLQYNEKISLLKIEFKEIKKNLKSEYVKTYNSTKIEYKEKVKLAKEELLNKIALQKQDKLRNEIKEIKARIKIVKKETETTYKNKVSQLFEPILVGKGLPINKFKKSLNELILLLPEKIQNEIRILGKDVLTIEEAIVRDVLDVAQRVEITKNLGKRPTQLSGGQQQRVAIARAIVKKPKILLLDEPLSNLDAKLRISTRKWIRSIQQELGITTVFVTHDQEEAMSISDKIICMSTARVQQIGAPMDLYLKPKNEFVAKFLGMPEMTIFETQVKDGYIYYANKKLIKAPNDYNKSTIDLGFRGESLIEDKDGIITGNIRLIEYLGKEIQAQIYIKEIDKIANVFLGAKTKYELGEEVKLKIKRDELYHIFDIDTKERI</sequence>
<dbReference type="Gene3D" id="2.40.50.100">
    <property type="match status" value="1"/>
</dbReference>
<keyword evidence="2" id="KW-0547">Nucleotide-binding</keyword>
<dbReference type="Gene3D" id="2.40.50.140">
    <property type="entry name" value="Nucleic acid-binding proteins"/>
    <property type="match status" value="1"/>
</dbReference>
<protein>
    <submittedName>
        <fullName evidence="6">ABC transporter ATP-binding protein</fullName>
    </submittedName>
</protein>
<dbReference type="GO" id="GO:0016887">
    <property type="term" value="F:ATP hydrolysis activity"/>
    <property type="evidence" value="ECO:0007669"/>
    <property type="project" value="InterPro"/>
</dbReference>
<dbReference type="PANTHER" id="PTHR43875">
    <property type="entry name" value="MALTODEXTRIN IMPORT ATP-BINDING PROTEIN MSMX"/>
    <property type="match status" value="1"/>
</dbReference>
<evidence type="ECO:0000256" key="4">
    <source>
        <dbReference type="SAM" id="Coils"/>
    </source>
</evidence>
<proteinExistence type="predicted"/>
<dbReference type="AlphaFoldDB" id="A0A077L771"/>
<dbReference type="OrthoDB" id="9784450at2"/>
<dbReference type="PROSITE" id="PS50893">
    <property type="entry name" value="ABC_TRANSPORTER_2"/>
    <property type="match status" value="1"/>
</dbReference>
<dbReference type="KEGG" id="mcan:MCAN360_0535"/>
<keyword evidence="4" id="KW-0175">Coiled coil</keyword>
<dbReference type="PANTHER" id="PTHR43875:SF1">
    <property type="entry name" value="OSMOPROTECTIVE COMPOUNDS UPTAKE ATP-BINDING PROTEIN GGTA"/>
    <property type="match status" value="1"/>
</dbReference>
<keyword evidence="7" id="KW-1185">Reference proteome</keyword>
<feature type="coiled-coil region" evidence="4">
    <location>
        <begin position="220"/>
        <end position="258"/>
    </location>
</feature>
<evidence type="ECO:0000259" key="5">
    <source>
        <dbReference type="PROSITE" id="PS50893"/>
    </source>
</evidence>
<dbReference type="HOGENOM" id="CLU_000604_72_2_14"/>
<dbReference type="SMART" id="SM00382">
    <property type="entry name" value="AAA"/>
    <property type="match status" value="1"/>
</dbReference>
<organism evidence="6 7">
    <name type="scientific">Metamycoplasma canadense</name>
    <dbReference type="NCBI Taxonomy" id="29554"/>
    <lineage>
        <taxon>Bacteria</taxon>
        <taxon>Bacillati</taxon>
        <taxon>Mycoplasmatota</taxon>
        <taxon>Mycoplasmoidales</taxon>
        <taxon>Metamycoplasmataceae</taxon>
        <taxon>Metamycoplasma</taxon>
    </lineage>
</organism>
<dbReference type="InterPro" id="IPR017871">
    <property type="entry name" value="ABC_transporter-like_CS"/>
</dbReference>
<evidence type="ECO:0000256" key="3">
    <source>
        <dbReference type="ARBA" id="ARBA00022840"/>
    </source>
</evidence>
<dbReference type="Pfam" id="PF00005">
    <property type="entry name" value="ABC_tran"/>
    <property type="match status" value="2"/>
</dbReference>
<dbReference type="RefSeq" id="WP_045433948.1">
    <property type="nucleotide sequence ID" value="NZ_AP014631.1"/>
</dbReference>
<dbReference type="STRING" id="29554.MCAN360_0535"/>